<dbReference type="PANTHER" id="PTHR23077:SF171">
    <property type="entry name" value="NUCLEAR VALOSIN-CONTAINING PROTEIN-LIKE"/>
    <property type="match status" value="1"/>
</dbReference>
<dbReference type="Pfam" id="PF17862">
    <property type="entry name" value="AAA_lid_3"/>
    <property type="match status" value="1"/>
</dbReference>
<feature type="region of interest" description="Disordered" evidence="4">
    <location>
        <begin position="325"/>
        <end position="354"/>
    </location>
</feature>
<feature type="domain" description="AAA+ ATPase" evidence="5">
    <location>
        <begin position="149"/>
        <end position="321"/>
    </location>
</feature>
<evidence type="ECO:0000256" key="3">
    <source>
        <dbReference type="ARBA" id="ARBA00023054"/>
    </source>
</evidence>
<keyword evidence="2" id="KW-0067">ATP-binding</keyword>
<dbReference type="AlphaFoldDB" id="A0A7S2XHB6"/>
<gene>
    <name evidence="6" type="ORF">LSP00402_LOCUS22663</name>
</gene>
<dbReference type="InterPro" id="IPR003593">
    <property type="entry name" value="AAA+_ATPase"/>
</dbReference>
<feature type="domain" description="AAA+ ATPase" evidence="5">
    <location>
        <begin position="475"/>
        <end position="615"/>
    </location>
</feature>
<dbReference type="InterPro" id="IPR041569">
    <property type="entry name" value="AAA_lid_3"/>
</dbReference>
<dbReference type="InterPro" id="IPR003960">
    <property type="entry name" value="ATPase_AAA_CS"/>
</dbReference>
<evidence type="ECO:0000313" key="6">
    <source>
        <dbReference type="EMBL" id="CAD9778647.1"/>
    </source>
</evidence>
<accession>A0A7S2XHB6</accession>
<reference evidence="6" key="1">
    <citation type="submission" date="2021-01" db="EMBL/GenBank/DDBJ databases">
        <authorList>
            <person name="Corre E."/>
            <person name="Pelletier E."/>
            <person name="Niang G."/>
            <person name="Scheremetjew M."/>
            <person name="Finn R."/>
            <person name="Kale V."/>
            <person name="Holt S."/>
            <person name="Cochrane G."/>
            <person name="Meng A."/>
            <person name="Brown T."/>
            <person name="Cohen L."/>
        </authorList>
    </citation>
    <scope>NUCLEOTIDE SEQUENCE</scope>
    <source>
        <strain evidence="6">CCMP622</strain>
    </source>
</reference>
<sequence length="716" mass="76780">MTPILPWKLPVWRYVSIRPSAPPSPHSPPSFPILTAGELRRAARGMCLPNKATITVNGATALLSASHPTRQLSSNPSVPYAVLSPSTNVHVNHRDINAPETSQTQKNHHLDKTLTALFGEAYTTFYSILTAKDPNHHHEDKKARNNGSETPLVLLTGESGCGKTTLVRLVAHNLGLRVVQPWSTAHAPPLESLWNTWQQHRGQLWGGGTNGEAKRGTLIFLDDLDEALSSGEGTPVANTRSLGPRASQRLRELVCVARACRAQPHSEVEKAEEGAGDGVTAVVGAARSLGSSCVLAVECFDYRVKLTMPGVDRREEILRFHIQGRGRGRGGSRRGLSDSDEKGVRGGRSVEGGTIAGASLSGACKDKKKRAAPTPTSTSSKLFSFSKLSLDVPSLADAAAGLPPAALASASRTTRPEAYLRGVAGRGSGTRWAAIRSAVRWKDVGGLLRAKRVLREVVVLPFTNPGTLQRLGITPPKGVLLYGPPGTGKTLLARAVAGESRARFLAASIPQLVQGEVGGSVKAVREVFDHAARCAPCVIFLDELQAMFVRRGTSSASAAGWASRAVSQLLLEIDALREKESDVILLAATNAPEALDPALLRPGRLDRHVFVGPPETDKEREEILKKRIRKMRVAPDVDVKALAQRTKGFAGADLTQLCQAAGLSAITRARMEAVGEVDDVRVFMVDFLGEIDRCKPSTERVDMAKNLSQWSARLAN</sequence>
<feature type="compositionally biased region" description="Basic and acidic residues" evidence="4">
    <location>
        <begin position="335"/>
        <end position="344"/>
    </location>
</feature>
<dbReference type="EMBL" id="HBHP01036898">
    <property type="protein sequence ID" value="CAD9778647.1"/>
    <property type="molecule type" value="Transcribed_RNA"/>
</dbReference>
<evidence type="ECO:0000256" key="1">
    <source>
        <dbReference type="ARBA" id="ARBA00022741"/>
    </source>
</evidence>
<dbReference type="GO" id="GO:0005524">
    <property type="term" value="F:ATP binding"/>
    <property type="evidence" value="ECO:0007669"/>
    <property type="project" value="UniProtKB-KW"/>
</dbReference>
<keyword evidence="1" id="KW-0547">Nucleotide-binding</keyword>
<name>A0A7S2XHB6_9EUKA</name>
<evidence type="ECO:0000259" key="5">
    <source>
        <dbReference type="SMART" id="SM00382"/>
    </source>
</evidence>
<dbReference type="InterPro" id="IPR027417">
    <property type="entry name" value="P-loop_NTPase"/>
</dbReference>
<dbReference type="Gene3D" id="1.10.8.60">
    <property type="match status" value="1"/>
</dbReference>
<proteinExistence type="predicted"/>
<dbReference type="Gene3D" id="3.40.50.300">
    <property type="entry name" value="P-loop containing nucleotide triphosphate hydrolases"/>
    <property type="match status" value="2"/>
</dbReference>
<dbReference type="FunFam" id="3.40.50.300:FF:001025">
    <property type="entry name" value="ATPase family, AAA domain-containing 2B"/>
    <property type="match status" value="1"/>
</dbReference>
<organism evidence="6">
    <name type="scientific">Lotharella oceanica</name>
    <dbReference type="NCBI Taxonomy" id="641309"/>
    <lineage>
        <taxon>Eukaryota</taxon>
        <taxon>Sar</taxon>
        <taxon>Rhizaria</taxon>
        <taxon>Cercozoa</taxon>
        <taxon>Chlorarachniophyceae</taxon>
        <taxon>Lotharella</taxon>
    </lineage>
</organism>
<evidence type="ECO:0000256" key="4">
    <source>
        <dbReference type="SAM" id="MobiDB-lite"/>
    </source>
</evidence>
<keyword evidence="3" id="KW-0175">Coiled coil</keyword>
<evidence type="ECO:0000256" key="2">
    <source>
        <dbReference type="ARBA" id="ARBA00022840"/>
    </source>
</evidence>
<dbReference type="InterPro" id="IPR003959">
    <property type="entry name" value="ATPase_AAA_core"/>
</dbReference>
<protein>
    <recommendedName>
        <fullName evidence="5">AAA+ ATPase domain-containing protein</fullName>
    </recommendedName>
</protein>
<dbReference type="PANTHER" id="PTHR23077">
    <property type="entry name" value="AAA-FAMILY ATPASE"/>
    <property type="match status" value="1"/>
</dbReference>
<dbReference type="PROSITE" id="PS00674">
    <property type="entry name" value="AAA"/>
    <property type="match status" value="1"/>
</dbReference>
<dbReference type="GO" id="GO:0016887">
    <property type="term" value="F:ATP hydrolysis activity"/>
    <property type="evidence" value="ECO:0007669"/>
    <property type="project" value="InterPro"/>
</dbReference>
<dbReference type="SMART" id="SM00382">
    <property type="entry name" value="AAA"/>
    <property type="match status" value="2"/>
</dbReference>
<dbReference type="InterPro" id="IPR050168">
    <property type="entry name" value="AAA_ATPase_domain"/>
</dbReference>
<dbReference type="Pfam" id="PF00004">
    <property type="entry name" value="AAA"/>
    <property type="match status" value="2"/>
</dbReference>
<dbReference type="SUPFAM" id="SSF52540">
    <property type="entry name" value="P-loop containing nucleoside triphosphate hydrolases"/>
    <property type="match status" value="2"/>
</dbReference>